<evidence type="ECO:0000313" key="2">
    <source>
        <dbReference type="Proteomes" id="UP001146793"/>
    </source>
</evidence>
<name>A0AAV7YFH6_9EUKA</name>
<sequence length="160" mass="19062">MLKFNVARKPTTLQRNRKKRICKDLLLTKCLERARSDRQNRFDKLRNNQLKMLGIINDSQNGSEEKDQKEILIETVNTIEQTSQKLWPEMIQNVMDQLETTATQEDFQEILIALEQEMISERENFLKIIQQQAEEFQDYETEYTEYLISTLPEVPNNTNF</sequence>
<proteinExistence type="predicted"/>
<comment type="caution">
    <text evidence="1">The sequence shown here is derived from an EMBL/GenBank/DDBJ whole genome shotgun (WGS) entry which is preliminary data.</text>
</comment>
<protein>
    <submittedName>
        <fullName evidence="1">Rpa-interacting protein rpain</fullName>
    </submittedName>
</protein>
<dbReference type="Proteomes" id="UP001146793">
    <property type="component" value="Unassembled WGS sequence"/>
</dbReference>
<organism evidence="1 2">
    <name type="scientific">Anaeramoeba flamelloides</name>
    <dbReference type="NCBI Taxonomy" id="1746091"/>
    <lineage>
        <taxon>Eukaryota</taxon>
        <taxon>Metamonada</taxon>
        <taxon>Anaeramoebidae</taxon>
        <taxon>Anaeramoeba</taxon>
    </lineage>
</organism>
<dbReference type="AlphaFoldDB" id="A0AAV7YFH6"/>
<accession>A0AAV7YFH6</accession>
<gene>
    <name evidence="1" type="ORF">M0812_23919</name>
</gene>
<dbReference type="EMBL" id="JANTQA010000057">
    <property type="protein sequence ID" value="KAJ3428592.1"/>
    <property type="molecule type" value="Genomic_DNA"/>
</dbReference>
<evidence type="ECO:0000313" key="1">
    <source>
        <dbReference type="EMBL" id="KAJ3428592.1"/>
    </source>
</evidence>
<reference evidence="1" key="1">
    <citation type="submission" date="2022-08" db="EMBL/GenBank/DDBJ databases">
        <title>Novel sulphate-reducing endosymbionts in the free-living metamonad Anaeramoeba.</title>
        <authorList>
            <person name="Jerlstrom-Hultqvist J."/>
            <person name="Cepicka I."/>
            <person name="Gallot-Lavallee L."/>
            <person name="Salas-Leiva D."/>
            <person name="Curtis B.A."/>
            <person name="Zahonova K."/>
            <person name="Pipaliya S."/>
            <person name="Dacks J."/>
            <person name="Roger A.J."/>
        </authorList>
    </citation>
    <scope>NUCLEOTIDE SEQUENCE</scope>
    <source>
        <strain evidence="1">Busselton2</strain>
    </source>
</reference>